<evidence type="ECO:0000313" key="1">
    <source>
        <dbReference type="EMBL" id="WEF33842.1"/>
    </source>
</evidence>
<keyword evidence="2" id="KW-1185">Reference proteome</keyword>
<accession>A0ABY8BD56</accession>
<gene>
    <name evidence="1" type="ORF">PX653_03400</name>
</gene>
<name>A0ABY8BD56_9BURK</name>
<reference evidence="1 2" key="1">
    <citation type="submission" date="2023-02" db="EMBL/GenBank/DDBJ databases">
        <title>Gemone sequence of Telluria chitinolytica ACM 3522T.</title>
        <authorList>
            <person name="Frediansyah A."/>
            <person name="Miess H."/>
            <person name="Gross H."/>
        </authorList>
    </citation>
    <scope>NUCLEOTIDE SEQUENCE [LARGE SCALE GENOMIC DNA]</scope>
    <source>
        <strain evidence="1 2">ACM 3522</strain>
    </source>
</reference>
<dbReference type="Proteomes" id="UP001216510">
    <property type="component" value="Chromosome"/>
</dbReference>
<dbReference type="RefSeq" id="WP_277416526.1">
    <property type="nucleotide sequence ID" value="NZ_CP119083.1"/>
</dbReference>
<dbReference type="EMBL" id="CP119083">
    <property type="protein sequence ID" value="WEF33842.1"/>
    <property type="molecule type" value="Genomic_DNA"/>
</dbReference>
<evidence type="ECO:0008006" key="3">
    <source>
        <dbReference type="Google" id="ProtNLM"/>
    </source>
</evidence>
<organism evidence="1 2">
    <name type="scientific">Pseudoduganella chitinolytica</name>
    <dbReference type="NCBI Taxonomy" id="34070"/>
    <lineage>
        <taxon>Bacteria</taxon>
        <taxon>Pseudomonadati</taxon>
        <taxon>Pseudomonadota</taxon>
        <taxon>Betaproteobacteria</taxon>
        <taxon>Burkholderiales</taxon>
        <taxon>Oxalobacteraceae</taxon>
        <taxon>Telluria group</taxon>
        <taxon>Pseudoduganella</taxon>
    </lineage>
</organism>
<sequence>MSIAVSVSILPSRRLWRLHVLLYLLVLLSAACAPHASWRLALAAAAALAACRGHGFVNPARLDISGVGAMRLAVYPLMTGSRMAGRAAMPARAPPVAPAAREVRMLPGSTLWPGLLLLRLRGDDDVVHWLAVLPDSVGPDAWRRLALALRAVAARVPAAGDVEGAG</sequence>
<evidence type="ECO:0000313" key="2">
    <source>
        <dbReference type="Proteomes" id="UP001216510"/>
    </source>
</evidence>
<protein>
    <recommendedName>
        <fullName evidence="3">Toxin CptA</fullName>
    </recommendedName>
</protein>
<proteinExistence type="predicted"/>